<protein>
    <recommendedName>
        <fullName evidence="2">LTD domain-containing protein</fullName>
    </recommendedName>
</protein>
<evidence type="ECO:0000313" key="4">
    <source>
        <dbReference type="Proteomes" id="UP000238823"/>
    </source>
</evidence>
<organism evidence="3 4">
    <name type="scientific">Enhygromyxa salina</name>
    <dbReference type="NCBI Taxonomy" id="215803"/>
    <lineage>
        <taxon>Bacteria</taxon>
        <taxon>Pseudomonadati</taxon>
        <taxon>Myxococcota</taxon>
        <taxon>Polyangia</taxon>
        <taxon>Nannocystales</taxon>
        <taxon>Nannocystaceae</taxon>
        <taxon>Enhygromyxa</taxon>
    </lineage>
</organism>
<dbReference type="Proteomes" id="UP000238823">
    <property type="component" value="Unassembled WGS sequence"/>
</dbReference>
<dbReference type="PROSITE" id="PS51841">
    <property type="entry name" value="LTD"/>
    <property type="match status" value="1"/>
</dbReference>
<evidence type="ECO:0000256" key="1">
    <source>
        <dbReference type="SAM" id="MobiDB-lite"/>
    </source>
</evidence>
<proteinExistence type="predicted"/>
<comment type="caution">
    <text evidence="3">The sequence shown here is derived from an EMBL/GenBank/DDBJ whole genome shotgun (WGS) entry which is preliminary data.</text>
</comment>
<dbReference type="OrthoDB" id="5496145at2"/>
<feature type="region of interest" description="Disordered" evidence="1">
    <location>
        <begin position="209"/>
        <end position="267"/>
    </location>
</feature>
<sequence>MPAPPRFAAFLLPLITCACLEPPALDELSAPLADLGGVDTWGPLDGTPIPSFPDDDTGPPSSNPGDDGDGDGDGGAPADPALAQLRLTEVLVDPPGKDGGADSPEFIELRNIGTEPVILDGLRIDARSWPVLDASALGLVGVSLDPQALLVVQRWASDADPALAALHVIDAATFVGFLHSGGLRNADGLVTVGAASAVADELVYGAEPEDRPDAWIGDPVPSPGSARSMCRAAASDLDHDDASDWSDCAPSPGHVSSEPAKAPVEPPPIPPGAVQIVEVSANPPGPASEEKYYEFIELVNLSNVEVELSGCRIGDAPTHDAPGVDPLEYLAGDGGCDSPTCLAPGARALIVGDSYAGPIGPIGLALVLATDDSTIADGGLTNTEPVVLWGPNNAVISSYRLWSDPAGDPLPSDEQPLHRVDPAAADEAQSWISAPPTPGE</sequence>
<feature type="region of interest" description="Disordered" evidence="1">
    <location>
        <begin position="39"/>
        <end position="79"/>
    </location>
</feature>
<accession>A0A2S9YRN3</accession>
<evidence type="ECO:0000313" key="3">
    <source>
        <dbReference type="EMBL" id="PRQ07757.1"/>
    </source>
</evidence>
<dbReference type="EMBL" id="PVNL01000050">
    <property type="protein sequence ID" value="PRQ07757.1"/>
    <property type="molecule type" value="Genomic_DNA"/>
</dbReference>
<reference evidence="3 4" key="1">
    <citation type="submission" date="2018-03" db="EMBL/GenBank/DDBJ databases">
        <title>Draft Genome Sequences of the Obligatory Marine Myxobacteria Enhygromyxa salina SWB007.</title>
        <authorList>
            <person name="Poehlein A."/>
            <person name="Moghaddam J.A."/>
            <person name="Harms H."/>
            <person name="Alanjari M."/>
            <person name="Koenig G.M."/>
            <person name="Daniel R."/>
            <person name="Schaeberle T.F."/>
        </authorList>
    </citation>
    <scope>NUCLEOTIDE SEQUENCE [LARGE SCALE GENOMIC DNA]</scope>
    <source>
        <strain evidence="3 4">SWB007</strain>
    </source>
</reference>
<name>A0A2S9YRN3_9BACT</name>
<feature type="region of interest" description="Disordered" evidence="1">
    <location>
        <begin position="404"/>
        <end position="440"/>
    </location>
</feature>
<dbReference type="InterPro" id="IPR001322">
    <property type="entry name" value="Lamin_tail_dom"/>
</dbReference>
<feature type="domain" description="LTD" evidence="2">
    <location>
        <begin position="73"/>
        <end position="206"/>
    </location>
</feature>
<evidence type="ECO:0000259" key="2">
    <source>
        <dbReference type="PROSITE" id="PS51841"/>
    </source>
</evidence>
<dbReference type="AlphaFoldDB" id="A0A2S9YRN3"/>
<dbReference type="PROSITE" id="PS51257">
    <property type="entry name" value="PROKAR_LIPOPROTEIN"/>
    <property type="match status" value="1"/>
</dbReference>
<dbReference type="RefSeq" id="WP_106089548.1">
    <property type="nucleotide sequence ID" value="NZ_PVNL01000050.1"/>
</dbReference>
<gene>
    <name evidence="3" type="ORF">ENSA7_25250</name>
</gene>